<sequence>MLENKMMPILLSIGAVALLFTGFGIYVSVAQLPEAQSMELLKAVGLWGLAVPPVLLPTLMLVQRHHARKRDAAADPAR</sequence>
<feature type="transmembrane region" description="Helical" evidence="1">
    <location>
        <begin position="40"/>
        <end position="62"/>
    </location>
</feature>
<keyword evidence="1" id="KW-1133">Transmembrane helix</keyword>
<protein>
    <submittedName>
        <fullName evidence="2">Uncharacterized protein</fullName>
    </submittedName>
</protein>
<reference evidence="2 3" key="1">
    <citation type="submission" date="2017-05" db="EMBL/GenBank/DDBJ databases">
        <title>Complete and WGS of Bordetella genogroups.</title>
        <authorList>
            <person name="Spilker T."/>
            <person name="Lipuma J."/>
        </authorList>
    </citation>
    <scope>NUCLEOTIDE SEQUENCE [LARGE SCALE GENOMIC DNA]</scope>
    <source>
        <strain evidence="2 3">AU9795</strain>
    </source>
</reference>
<dbReference type="RefSeq" id="WP_094832776.1">
    <property type="nucleotide sequence ID" value="NZ_NEVR01000005.1"/>
</dbReference>
<evidence type="ECO:0000256" key="1">
    <source>
        <dbReference type="SAM" id="Phobius"/>
    </source>
</evidence>
<keyword evidence="3" id="KW-1185">Reference proteome</keyword>
<keyword evidence="1" id="KW-0472">Membrane</keyword>
<organism evidence="2 3">
    <name type="scientific">Bordetella genomosp. 1</name>
    <dbReference type="NCBI Taxonomy" id="1395607"/>
    <lineage>
        <taxon>Bacteria</taxon>
        <taxon>Pseudomonadati</taxon>
        <taxon>Pseudomonadota</taxon>
        <taxon>Betaproteobacteria</taxon>
        <taxon>Burkholderiales</taxon>
        <taxon>Alcaligenaceae</taxon>
        <taxon>Bordetella</taxon>
    </lineage>
</organism>
<comment type="caution">
    <text evidence="2">The sequence shown here is derived from an EMBL/GenBank/DDBJ whole genome shotgun (WGS) entry which is preliminary data.</text>
</comment>
<keyword evidence="1" id="KW-0812">Transmembrane</keyword>
<accession>A0ABX4EUX6</accession>
<dbReference type="Proteomes" id="UP000216354">
    <property type="component" value="Unassembled WGS sequence"/>
</dbReference>
<gene>
    <name evidence="2" type="ORF">CAL27_21815</name>
</gene>
<name>A0ABX4EUX6_9BORD</name>
<proteinExistence type="predicted"/>
<evidence type="ECO:0000313" key="3">
    <source>
        <dbReference type="Proteomes" id="UP000216354"/>
    </source>
</evidence>
<evidence type="ECO:0000313" key="2">
    <source>
        <dbReference type="EMBL" id="OZI58023.1"/>
    </source>
</evidence>
<dbReference type="EMBL" id="NEVR01000005">
    <property type="protein sequence ID" value="OZI58023.1"/>
    <property type="molecule type" value="Genomic_DNA"/>
</dbReference>